<dbReference type="GO" id="GO:0032259">
    <property type="term" value="P:methylation"/>
    <property type="evidence" value="ECO:0007669"/>
    <property type="project" value="UniProtKB-KW"/>
</dbReference>
<dbReference type="OrthoDB" id="9815856at2"/>
<dbReference type="GO" id="GO:0004852">
    <property type="term" value="F:uroporphyrinogen-III synthase activity"/>
    <property type="evidence" value="ECO:0007669"/>
    <property type="project" value="InterPro"/>
</dbReference>
<keyword evidence="7" id="KW-0627">Porphyrin biosynthesis</keyword>
<dbReference type="InterPro" id="IPR035996">
    <property type="entry name" value="4pyrrol_Methylase_sf"/>
</dbReference>
<dbReference type="FunFam" id="3.30.950.10:FF:000001">
    <property type="entry name" value="Siroheme synthase"/>
    <property type="match status" value="1"/>
</dbReference>
<dbReference type="KEGG" id="pkb:B4V02_05940"/>
<dbReference type="InterPro" id="IPR003754">
    <property type="entry name" value="4pyrrol_synth_uPrphyn_synth"/>
</dbReference>
<dbReference type="InterPro" id="IPR050161">
    <property type="entry name" value="Siro_Cobalamin_biosynth"/>
</dbReference>
<comment type="similarity">
    <text evidence="1 9">Belongs to the precorrin methyltransferase family.</text>
</comment>
<evidence type="ECO:0000313" key="13">
    <source>
        <dbReference type="Proteomes" id="UP000214666"/>
    </source>
</evidence>
<keyword evidence="6" id="KW-0949">S-adenosyl-L-methionine</keyword>
<evidence type="ECO:0000259" key="10">
    <source>
        <dbReference type="Pfam" id="PF00590"/>
    </source>
</evidence>
<evidence type="ECO:0000256" key="6">
    <source>
        <dbReference type="ARBA" id="ARBA00022691"/>
    </source>
</evidence>
<dbReference type="InterPro" id="IPR014776">
    <property type="entry name" value="4pyrrole_Mease_sub2"/>
</dbReference>
<dbReference type="EC" id="2.1.1.107" evidence="2"/>
<dbReference type="SUPFAM" id="SSF69618">
    <property type="entry name" value="HemD-like"/>
    <property type="match status" value="1"/>
</dbReference>
<evidence type="ECO:0000256" key="8">
    <source>
        <dbReference type="ARBA" id="ARBA00079776"/>
    </source>
</evidence>
<evidence type="ECO:0000256" key="2">
    <source>
        <dbReference type="ARBA" id="ARBA00012162"/>
    </source>
</evidence>
<feature type="domain" description="Tetrapyrrole biosynthesis uroporphyrinogen III synthase" evidence="11">
    <location>
        <begin position="267"/>
        <end position="504"/>
    </location>
</feature>
<evidence type="ECO:0000256" key="3">
    <source>
        <dbReference type="ARBA" id="ARBA00018323"/>
    </source>
</evidence>
<protein>
    <recommendedName>
        <fullName evidence="3">Uroporphyrinogen-III C-methyltransferase</fullName>
        <ecNumber evidence="2">2.1.1.107</ecNumber>
    </recommendedName>
    <alternativeName>
        <fullName evidence="8">Uroporphyrinogen III methylase</fullName>
    </alternativeName>
</protein>
<gene>
    <name evidence="12" type="ORF">B4V02_05940</name>
</gene>
<organism evidence="12 13">
    <name type="scientific">Paenibacillus kribbensis</name>
    <dbReference type="NCBI Taxonomy" id="172713"/>
    <lineage>
        <taxon>Bacteria</taxon>
        <taxon>Bacillati</taxon>
        <taxon>Bacillota</taxon>
        <taxon>Bacilli</taxon>
        <taxon>Bacillales</taxon>
        <taxon>Paenibacillaceae</taxon>
        <taxon>Paenibacillus</taxon>
    </lineage>
</organism>
<dbReference type="GO" id="GO:0019354">
    <property type="term" value="P:siroheme biosynthetic process"/>
    <property type="evidence" value="ECO:0007669"/>
    <property type="project" value="InterPro"/>
</dbReference>
<evidence type="ECO:0000256" key="5">
    <source>
        <dbReference type="ARBA" id="ARBA00022679"/>
    </source>
</evidence>
<dbReference type="Gene3D" id="3.30.950.10">
    <property type="entry name" value="Methyltransferase, Cobalt-precorrin-4 Transmethylase, Domain 2"/>
    <property type="match status" value="1"/>
</dbReference>
<dbReference type="CDD" id="cd06578">
    <property type="entry name" value="HemD"/>
    <property type="match status" value="1"/>
</dbReference>
<evidence type="ECO:0000256" key="1">
    <source>
        <dbReference type="ARBA" id="ARBA00005879"/>
    </source>
</evidence>
<dbReference type="Pfam" id="PF02602">
    <property type="entry name" value="HEM4"/>
    <property type="match status" value="1"/>
</dbReference>
<keyword evidence="13" id="KW-1185">Reference proteome</keyword>
<evidence type="ECO:0000259" key="11">
    <source>
        <dbReference type="Pfam" id="PF02602"/>
    </source>
</evidence>
<dbReference type="Pfam" id="PF00590">
    <property type="entry name" value="TP_methylase"/>
    <property type="match status" value="1"/>
</dbReference>
<dbReference type="FunFam" id="3.40.1010.10:FF:000001">
    <property type="entry name" value="Siroheme synthase"/>
    <property type="match status" value="1"/>
</dbReference>
<dbReference type="NCBIfam" id="NF004790">
    <property type="entry name" value="PRK06136.1"/>
    <property type="match status" value="1"/>
</dbReference>
<dbReference type="EMBL" id="CP020028">
    <property type="protein sequence ID" value="ASR46261.1"/>
    <property type="molecule type" value="Genomic_DNA"/>
</dbReference>
<dbReference type="InterPro" id="IPR014777">
    <property type="entry name" value="4pyrrole_Mease_sub1"/>
</dbReference>
<name>A0A222WKG1_9BACL</name>
<sequence length="518" mass="56545">MAGKVYLVGAGPGDARLITVKGWECIQLGDVIVYDRLASPRLLGLMKPGAQKIYVGKLPDRHTMKQEEINQLLVDLALEGKTVVRLKGGDPTIFGRVGEEAGLLRKHGISYEIIPGITSAISVPAYAGIPVTHRDMASSLSIITGHESPDKLDQSIHWDKVTNATGTLIFMMGVAKIGYISEQLMKHGKPSSTPVALIRWGTRAEQDTLVGTLADIEAKVKAANFQPPAVIVVGEVVKQREQLKWAEDMPLFGKRILVTRARAQASSLVRRIEELGGEPYEFPVIRTVVPSDEPTKQQIKKAFARLPEYDWVFFTSVNGVEYFFTHLEEQGKDVRALFKARIAAVGPATAAALRTHGIVAEQIEGPFQAEGLLGAFEQDLQAGQNVFLPRGDLARSWLPDKLREMGLEVTEADLYQTVLAANTQDDELLKLLEERAIHAITFTSSSTVTFFMEALRQMGVDDPVSLLEGVTIAVIGPLTGETATQAGLTVSFMSEKATIESLVQSLCDWKQSSTTVTL</sequence>
<evidence type="ECO:0000313" key="12">
    <source>
        <dbReference type="EMBL" id="ASR46261.1"/>
    </source>
</evidence>
<dbReference type="Gene3D" id="3.40.50.10090">
    <property type="match status" value="2"/>
</dbReference>
<dbReference type="STRING" id="172713.GCA_001705305_04338"/>
<dbReference type="SUPFAM" id="SSF53790">
    <property type="entry name" value="Tetrapyrrole methylase"/>
    <property type="match status" value="1"/>
</dbReference>
<dbReference type="PROSITE" id="PS00839">
    <property type="entry name" value="SUMT_1"/>
    <property type="match status" value="1"/>
</dbReference>
<dbReference type="InterPro" id="IPR036108">
    <property type="entry name" value="4pyrrol_syn_uPrphyn_synt_sf"/>
</dbReference>
<dbReference type="PANTHER" id="PTHR45790:SF3">
    <property type="entry name" value="S-ADENOSYL-L-METHIONINE-DEPENDENT UROPORPHYRINOGEN III METHYLTRANSFERASE, CHLOROPLASTIC"/>
    <property type="match status" value="1"/>
</dbReference>
<evidence type="ECO:0000256" key="7">
    <source>
        <dbReference type="ARBA" id="ARBA00023244"/>
    </source>
</evidence>
<dbReference type="InterPro" id="IPR000878">
    <property type="entry name" value="4pyrrol_Mease"/>
</dbReference>
<dbReference type="InterPro" id="IPR003043">
    <property type="entry name" value="Uropor_MeTrfase_CS"/>
</dbReference>
<keyword evidence="4 9" id="KW-0489">Methyltransferase</keyword>
<dbReference type="GO" id="GO:0004851">
    <property type="term" value="F:uroporphyrin-III C-methyltransferase activity"/>
    <property type="evidence" value="ECO:0007669"/>
    <property type="project" value="UniProtKB-EC"/>
</dbReference>
<proteinExistence type="inferred from homology"/>
<keyword evidence="5 9" id="KW-0808">Transferase</keyword>
<dbReference type="PROSITE" id="PS00840">
    <property type="entry name" value="SUMT_2"/>
    <property type="match status" value="1"/>
</dbReference>
<accession>A0A222WKG1</accession>
<reference evidence="12 13" key="1">
    <citation type="submission" date="2017-03" db="EMBL/GenBank/DDBJ databases">
        <title>Complete genome sequence of Paenibacillus Kribbensis producing bioflocculants.</title>
        <authorList>
            <person name="Lee H.-G."/>
            <person name="Oh H.-M."/>
        </authorList>
    </citation>
    <scope>NUCLEOTIDE SEQUENCE [LARGE SCALE GENOMIC DNA]</scope>
    <source>
        <strain evidence="12 13">AM49</strain>
    </source>
</reference>
<dbReference type="PANTHER" id="PTHR45790">
    <property type="entry name" value="SIROHEME SYNTHASE-RELATED"/>
    <property type="match status" value="1"/>
</dbReference>
<feature type="domain" description="Tetrapyrrole methylase" evidence="10">
    <location>
        <begin position="4"/>
        <end position="216"/>
    </location>
</feature>
<dbReference type="RefSeq" id="WP_094154100.1">
    <property type="nucleotide sequence ID" value="NZ_CP020028.1"/>
</dbReference>
<evidence type="ECO:0000256" key="4">
    <source>
        <dbReference type="ARBA" id="ARBA00022603"/>
    </source>
</evidence>
<dbReference type="InterPro" id="IPR006366">
    <property type="entry name" value="CobA/CysG_C"/>
</dbReference>
<evidence type="ECO:0000256" key="9">
    <source>
        <dbReference type="RuleBase" id="RU003960"/>
    </source>
</evidence>
<dbReference type="CDD" id="cd11642">
    <property type="entry name" value="SUMT"/>
    <property type="match status" value="1"/>
</dbReference>
<dbReference type="Proteomes" id="UP000214666">
    <property type="component" value="Chromosome"/>
</dbReference>
<dbReference type="NCBIfam" id="TIGR01469">
    <property type="entry name" value="cobA_cysG_Cterm"/>
    <property type="match status" value="1"/>
</dbReference>
<dbReference type="AlphaFoldDB" id="A0A222WKG1"/>
<dbReference type="Gene3D" id="3.40.1010.10">
    <property type="entry name" value="Cobalt-precorrin-4 Transmethylase, Domain 1"/>
    <property type="match status" value="1"/>
</dbReference>